<dbReference type="PROSITE" id="PS50011">
    <property type="entry name" value="PROTEIN_KINASE_DOM"/>
    <property type="match status" value="1"/>
</dbReference>
<dbReference type="EMBL" id="CP036279">
    <property type="protein sequence ID" value="QDU60804.1"/>
    <property type="molecule type" value="Genomic_DNA"/>
</dbReference>
<dbReference type="Pfam" id="PF00498">
    <property type="entry name" value="FHA"/>
    <property type="match status" value="1"/>
</dbReference>
<sequence>MLGRSKECDVRIAHLSVSRMHVKFSVSDMGFHVMDLGSRNGTFRNGQRISEAEFQDGDLLRIGSVKLRVAYASQVSAGLAKEESNEELHPPRSHLFFDEDWSPGLEVFEGCFLEKQIGDGGFGQVWRASRRGKRAIAVKRIAVSDGAPNEARAMKLLQGIRHPHIARLLGFEHYRGTVAVGMELGDETLQQHLEKCRARGLEGIPQQRLLQFTFQVAEALDHLFQARQILHRDIKPSNVLLVRGTAKLCDFGLAKVLKHAMMVHTGVASFEFAPPEYFDRRVAPTSDQFSLAAMYCYLMTGRLPFSAGDVRQIAMKHVKGEIEMSSVPETQHPILRQAMARSPDDRFKSCMAFAEALEKVAGVETNVHQAVETDPITDE</sequence>
<name>A0A518B1F1_9BACT</name>
<feature type="domain" description="Protein kinase" evidence="7">
    <location>
        <begin position="111"/>
        <end position="371"/>
    </location>
</feature>
<dbReference type="InterPro" id="IPR011009">
    <property type="entry name" value="Kinase-like_dom_sf"/>
</dbReference>
<dbReference type="Gene3D" id="2.60.200.20">
    <property type="match status" value="1"/>
</dbReference>
<dbReference type="PROSITE" id="PS00108">
    <property type="entry name" value="PROTEIN_KINASE_ST"/>
    <property type="match status" value="1"/>
</dbReference>
<dbReference type="PANTHER" id="PTHR43289:SF34">
    <property type="entry name" value="SERINE_THREONINE-PROTEIN KINASE YBDM-RELATED"/>
    <property type="match status" value="1"/>
</dbReference>
<dbReference type="Gene3D" id="1.10.510.10">
    <property type="entry name" value="Transferase(Phosphotransferase) domain 1"/>
    <property type="match status" value="1"/>
</dbReference>
<dbReference type="Pfam" id="PF00069">
    <property type="entry name" value="Pkinase"/>
    <property type="match status" value="1"/>
</dbReference>
<evidence type="ECO:0000259" key="7">
    <source>
        <dbReference type="PROSITE" id="PS50011"/>
    </source>
</evidence>
<evidence type="ECO:0000256" key="1">
    <source>
        <dbReference type="ARBA" id="ARBA00022679"/>
    </source>
</evidence>
<gene>
    <name evidence="8" type="primary">pknF_2</name>
    <name evidence="8" type="ORF">Pan216_16560</name>
</gene>
<dbReference type="InterPro" id="IPR017441">
    <property type="entry name" value="Protein_kinase_ATP_BS"/>
</dbReference>
<evidence type="ECO:0000256" key="2">
    <source>
        <dbReference type="ARBA" id="ARBA00022741"/>
    </source>
</evidence>
<keyword evidence="3 8" id="KW-0418">Kinase</keyword>
<reference evidence="8 9" key="1">
    <citation type="submission" date="2019-02" db="EMBL/GenBank/DDBJ databases">
        <title>Deep-cultivation of Planctomycetes and their phenomic and genomic characterization uncovers novel biology.</title>
        <authorList>
            <person name="Wiegand S."/>
            <person name="Jogler M."/>
            <person name="Boedeker C."/>
            <person name="Pinto D."/>
            <person name="Vollmers J."/>
            <person name="Rivas-Marin E."/>
            <person name="Kohn T."/>
            <person name="Peeters S.H."/>
            <person name="Heuer A."/>
            <person name="Rast P."/>
            <person name="Oberbeckmann S."/>
            <person name="Bunk B."/>
            <person name="Jeske O."/>
            <person name="Meyerdierks A."/>
            <person name="Storesund J.E."/>
            <person name="Kallscheuer N."/>
            <person name="Luecker S."/>
            <person name="Lage O.M."/>
            <person name="Pohl T."/>
            <person name="Merkel B.J."/>
            <person name="Hornburger P."/>
            <person name="Mueller R.-W."/>
            <person name="Bruemmer F."/>
            <person name="Labrenz M."/>
            <person name="Spormann A.M."/>
            <person name="Op den Camp H."/>
            <person name="Overmann J."/>
            <person name="Amann R."/>
            <person name="Jetten M.S.M."/>
            <person name="Mascher T."/>
            <person name="Medema M.H."/>
            <person name="Devos D.P."/>
            <person name="Kaster A.-K."/>
            <person name="Ovreas L."/>
            <person name="Rohde M."/>
            <person name="Galperin M.Y."/>
            <person name="Jogler C."/>
        </authorList>
    </citation>
    <scope>NUCLEOTIDE SEQUENCE [LARGE SCALE GENOMIC DNA]</scope>
    <source>
        <strain evidence="8 9">Pan216</strain>
    </source>
</reference>
<dbReference type="InterPro" id="IPR008271">
    <property type="entry name" value="Ser/Thr_kinase_AS"/>
</dbReference>
<organism evidence="8 9">
    <name type="scientific">Kolteria novifilia</name>
    <dbReference type="NCBI Taxonomy" id="2527975"/>
    <lineage>
        <taxon>Bacteria</taxon>
        <taxon>Pseudomonadati</taxon>
        <taxon>Planctomycetota</taxon>
        <taxon>Planctomycetia</taxon>
        <taxon>Kolteriales</taxon>
        <taxon>Kolteriaceae</taxon>
        <taxon>Kolteria</taxon>
    </lineage>
</organism>
<dbReference type="InterPro" id="IPR000719">
    <property type="entry name" value="Prot_kinase_dom"/>
</dbReference>
<dbReference type="CDD" id="cd00060">
    <property type="entry name" value="FHA"/>
    <property type="match status" value="1"/>
</dbReference>
<dbReference type="SUPFAM" id="SSF49879">
    <property type="entry name" value="SMAD/FHA domain"/>
    <property type="match status" value="1"/>
</dbReference>
<dbReference type="GO" id="GO:0004674">
    <property type="term" value="F:protein serine/threonine kinase activity"/>
    <property type="evidence" value="ECO:0007669"/>
    <property type="project" value="UniProtKB-EC"/>
</dbReference>
<evidence type="ECO:0000259" key="6">
    <source>
        <dbReference type="PROSITE" id="PS50006"/>
    </source>
</evidence>
<evidence type="ECO:0000256" key="5">
    <source>
        <dbReference type="PROSITE-ProRule" id="PRU10141"/>
    </source>
</evidence>
<dbReference type="SMART" id="SM00220">
    <property type="entry name" value="S_TKc"/>
    <property type="match status" value="1"/>
</dbReference>
<dbReference type="EC" id="2.7.11.1" evidence="8"/>
<proteinExistence type="predicted"/>
<dbReference type="InterPro" id="IPR000253">
    <property type="entry name" value="FHA_dom"/>
</dbReference>
<dbReference type="AlphaFoldDB" id="A0A518B1F1"/>
<dbReference type="SMART" id="SM00240">
    <property type="entry name" value="FHA"/>
    <property type="match status" value="1"/>
</dbReference>
<dbReference type="GO" id="GO:0005524">
    <property type="term" value="F:ATP binding"/>
    <property type="evidence" value="ECO:0007669"/>
    <property type="project" value="UniProtKB-UniRule"/>
</dbReference>
<dbReference type="CDD" id="cd14014">
    <property type="entry name" value="STKc_PknB_like"/>
    <property type="match status" value="1"/>
</dbReference>
<dbReference type="SUPFAM" id="SSF56112">
    <property type="entry name" value="Protein kinase-like (PK-like)"/>
    <property type="match status" value="1"/>
</dbReference>
<feature type="domain" description="FHA" evidence="6">
    <location>
        <begin position="1"/>
        <end position="49"/>
    </location>
</feature>
<evidence type="ECO:0000313" key="8">
    <source>
        <dbReference type="EMBL" id="QDU60804.1"/>
    </source>
</evidence>
<dbReference type="KEGG" id="knv:Pan216_16560"/>
<keyword evidence="2 5" id="KW-0547">Nucleotide-binding</keyword>
<evidence type="ECO:0000313" key="9">
    <source>
        <dbReference type="Proteomes" id="UP000317093"/>
    </source>
</evidence>
<keyword evidence="4 5" id="KW-0067">ATP-binding</keyword>
<accession>A0A518B1F1</accession>
<dbReference type="PROSITE" id="PS00107">
    <property type="entry name" value="PROTEIN_KINASE_ATP"/>
    <property type="match status" value="1"/>
</dbReference>
<evidence type="ECO:0000256" key="3">
    <source>
        <dbReference type="ARBA" id="ARBA00022777"/>
    </source>
</evidence>
<keyword evidence="9" id="KW-1185">Reference proteome</keyword>
<protein>
    <submittedName>
        <fullName evidence="8">Serine/threonine-protein kinase PknF</fullName>
        <ecNumber evidence="8">2.7.11.1</ecNumber>
    </submittedName>
</protein>
<evidence type="ECO:0000256" key="4">
    <source>
        <dbReference type="ARBA" id="ARBA00022840"/>
    </source>
</evidence>
<dbReference type="PROSITE" id="PS50006">
    <property type="entry name" value="FHA_DOMAIN"/>
    <property type="match status" value="1"/>
</dbReference>
<dbReference type="Proteomes" id="UP000317093">
    <property type="component" value="Chromosome"/>
</dbReference>
<keyword evidence="1 8" id="KW-0808">Transferase</keyword>
<dbReference type="PANTHER" id="PTHR43289">
    <property type="entry name" value="MITOGEN-ACTIVATED PROTEIN KINASE KINASE KINASE 20-RELATED"/>
    <property type="match status" value="1"/>
</dbReference>
<dbReference type="InterPro" id="IPR008984">
    <property type="entry name" value="SMAD_FHA_dom_sf"/>
</dbReference>
<feature type="binding site" evidence="5">
    <location>
        <position position="139"/>
    </location>
    <ligand>
        <name>ATP</name>
        <dbReference type="ChEBI" id="CHEBI:30616"/>
    </ligand>
</feature>